<sequence length="113" mass="12381">MASKKDMRRLDLAIPYIEPPKDKNEADMSGAMSSTMPMAAMFTRNRMIGWVSFVFSLQSWLGETPEQKKSAATPAYMSVLMSLMALVVTYFPIFMPPPSARSTAAAPSPSPSP</sequence>
<keyword evidence="2 5" id="KW-0812">Transmembrane</keyword>
<evidence type="ECO:0000256" key="2">
    <source>
        <dbReference type="ARBA" id="ARBA00022692"/>
    </source>
</evidence>
<evidence type="ECO:0000256" key="1">
    <source>
        <dbReference type="ARBA" id="ARBA00004370"/>
    </source>
</evidence>
<keyword evidence="4 5" id="KW-0472">Membrane</keyword>
<evidence type="ECO:0000256" key="3">
    <source>
        <dbReference type="ARBA" id="ARBA00022989"/>
    </source>
</evidence>
<dbReference type="Proteomes" id="UP000465220">
    <property type="component" value="Unassembled WGS sequence"/>
</dbReference>
<comment type="caution">
    <text evidence="6">The sequence shown here is derived from an EMBL/GenBank/DDBJ whole genome shotgun (WGS) entry which is preliminary data.</text>
</comment>
<evidence type="ECO:0000313" key="6">
    <source>
        <dbReference type="EMBL" id="GFF85569.1"/>
    </source>
</evidence>
<evidence type="ECO:0000313" key="7">
    <source>
        <dbReference type="Proteomes" id="UP000465220"/>
    </source>
</evidence>
<reference evidence="6 7" key="1">
    <citation type="submission" date="2020-01" db="EMBL/GenBank/DDBJ databases">
        <title>Draft genome sequence of Aspergillus lentulus IFM 60648.</title>
        <authorList>
            <person name="Takahashi H."/>
            <person name="Yaguchi T."/>
        </authorList>
    </citation>
    <scope>NUCLEOTIDE SEQUENCE [LARGE SCALE GENOMIC DNA]</scope>
    <source>
        <strain evidence="6 7">IFM 60648</strain>
    </source>
</reference>
<dbReference type="EMBL" id="BLKI01000049">
    <property type="protein sequence ID" value="GFF85569.1"/>
    <property type="molecule type" value="Genomic_DNA"/>
</dbReference>
<organism evidence="6 7">
    <name type="scientific">Aspergillus lentulus</name>
    <dbReference type="NCBI Taxonomy" id="293939"/>
    <lineage>
        <taxon>Eukaryota</taxon>
        <taxon>Fungi</taxon>
        <taxon>Dikarya</taxon>
        <taxon>Ascomycota</taxon>
        <taxon>Pezizomycotina</taxon>
        <taxon>Eurotiomycetes</taxon>
        <taxon>Eurotiomycetidae</taxon>
        <taxon>Eurotiales</taxon>
        <taxon>Aspergillaceae</taxon>
        <taxon>Aspergillus</taxon>
        <taxon>Aspergillus subgen. Fumigati</taxon>
    </lineage>
</organism>
<accession>A0ABQ1APB3</accession>
<dbReference type="PANTHER" id="PTHR28038">
    <property type="entry name" value="ADL329WP"/>
    <property type="match status" value="1"/>
</dbReference>
<dbReference type="PANTHER" id="PTHR28038:SF1">
    <property type="entry name" value="ADL329WP"/>
    <property type="match status" value="1"/>
</dbReference>
<dbReference type="InterPro" id="IPR005351">
    <property type="entry name" value="ASTER"/>
</dbReference>
<proteinExistence type="predicted"/>
<feature type="transmembrane region" description="Helical" evidence="5">
    <location>
        <begin position="75"/>
        <end position="93"/>
    </location>
</feature>
<protein>
    <recommendedName>
        <fullName evidence="8">Protein Asterix</fullName>
    </recommendedName>
</protein>
<dbReference type="Pfam" id="PF03669">
    <property type="entry name" value="ASTER"/>
    <property type="match status" value="1"/>
</dbReference>
<evidence type="ECO:0000256" key="5">
    <source>
        <dbReference type="SAM" id="Phobius"/>
    </source>
</evidence>
<name>A0ABQ1APB3_ASPLE</name>
<gene>
    <name evidence="6" type="ORF">IFM60648_07409</name>
</gene>
<keyword evidence="7" id="KW-1185">Reference proteome</keyword>
<keyword evidence="3 5" id="KW-1133">Transmembrane helix</keyword>
<evidence type="ECO:0008006" key="8">
    <source>
        <dbReference type="Google" id="ProtNLM"/>
    </source>
</evidence>
<evidence type="ECO:0000256" key="4">
    <source>
        <dbReference type="ARBA" id="ARBA00023136"/>
    </source>
</evidence>
<comment type="subcellular location">
    <subcellularLocation>
        <location evidence="1">Membrane</location>
    </subcellularLocation>
</comment>
<feature type="transmembrane region" description="Helical" evidence="5">
    <location>
        <begin position="47"/>
        <end position="63"/>
    </location>
</feature>